<dbReference type="AlphaFoldDB" id="A0A0L8HMR5"/>
<proteinExistence type="predicted"/>
<organism evidence="2">
    <name type="scientific">Octopus bimaculoides</name>
    <name type="common">California two-spotted octopus</name>
    <dbReference type="NCBI Taxonomy" id="37653"/>
    <lineage>
        <taxon>Eukaryota</taxon>
        <taxon>Metazoa</taxon>
        <taxon>Spiralia</taxon>
        <taxon>Lophotrochozoa</taxon>
        <taxon>Mollusca</taxon>
        <taxon>Cephalopoda</taxon>
        <taxon>Coleoidea</taxon>
        <taxon>Octopodiformes</taxon>
        <taxon>Octopoda</taxon>
        <taxon>Incirrata</taxon>
        <taxon>Octopodidae</taxon>
        <taxon>Octopus</taxon>
    </lineage>
</organism>
<evidence type="ECO:0000256" key="1">
    <source>
        <dbReference type="SAM" id="Phobius"/>
    </source>
</evidence>
<sequence>MDLISKQKFIVAINCILFFFPYLKLLFAHESVMLAFVSRMSSKRTAFCLKSQ</sequence>
<keyword evidence="1" id="KW-0472">Membrane</keyword>
<dbReference type="EMBL" id="KQ417756">
    <property type="protein sequence ID" value="KOF90469.1"/>
    <property type="molecule type" value="Genomic_DNA"/>
</dbReference>
<accession>A0A0L8HMR5</accession>
<evidence type="ECO:0000313" key="2">
    <source>
        <dbReference type="EMBL" id="KOF90469.1"/>
    </source>
</evidence>
<keyword evidence="1" id="KW-1133">Transmembrane helix</keyword>
<gene>
    <name evidence="2" type="ORF">OCBIM_22011169mg</name>
</gene>
<keyword evidence="1" id="KW-0812">Transmembrane</keyword>
<protein>
    <submittedName>
        <fullName evidence="2">Uncharacterized protein</fullName>
    </submittedName>
</protein>
<reference evidence="2" key="1">
    <citation type="submission" date="2015-07" db="EMBL/GenBank/DDBJ databases">
        <title>MeaNS - Measles Nucleotide Surveillance Program.</title>
        <authorList>
            <person name="Tran T."/>
            <person name="Druce J."/>
        </authorList>
    </citation>
    <scope>NUCLEOTIDE SEQUENCE</scope>
    <source>
        <strain evidence="2">UCB-OBI-ISO-001</strain>
        <tissue evidence="2">Gonad</tissue>
    </source>
</reference>
<feature type="transmembrane region" description="Helical" evidence="1">
    <location>
        <begin position="9"/>
        <end position="27"/>
    </location>
</feature>
<name>A0A0L8HMR5_OCTBM</name>